<dbReference type="Pfam" id="PF04616">
    <property type="entry name" value="Glyco_hydro_43"/>
    <property type="match status" value="2"/>
</dbReference>
<sequence length="418" mass="46474">MKKILKIFTAALFVLVSSAGLFSCKEEVENIQAYPGPLVKRRSDPSVVKHADGKYYLVHTYDYGSWSEIKIRSAVSIYRLRSSSDEKTIISSSTATDGAVPYGYFFGPELKFIEGQWFLFFTASESSSSSWTQRPFVAVCDDSDPVNGTWKILGKIQGVKESEFHDYNNAIETYSLGPTVFEYDGQWYFMYAGRVEDGNVKFDEDQIADGSLTVNGKVYEDLSKSTMTSYGTANTNAETSVNWQCIFIGKTSPSDFTKVTELTIVSVPEYDWECGIYSKHCDNKFNNTDDAPQALIHGNDLFVVFSASDIDESYCMGIMKCTDKSNLLSMSSWNKSSAPVFESDSSYQTYGPGSCSFTTDDGYDVMFYSARLQYGLNLTSTGTTGTDAYADKNRGVYAKAFTWKSNGYPDFGRAGGKD</sequence>
<dbReference type="Gene3D" id="2.115.10.20">
    <property type="entry name" value="Glycosyl hydrolase domain, family 43"/>
    <property type="match status" value="1"/>
</dbReference>
<organism evidence="7 8">
    <name type="scientific">Treponema rectale</name>
    <dbReference type="NCBI Taxonomy" id="744512"/>
    <lineage>
        <taxon>Bacteria</taxon>
        <taxon>Pseudomonadati</taxon>
        <taxon>Spirochaetota</taxon>
        <taxon>Spirochaetia</taxon>
        <taxon>Spirochaetales</taxon>
        <taxon>Treponemataceae</taxon>
        <taxon>Treponema</taxon>
    </lineage>
</organism>
<evidence type="ECO:0000256" key="5">
    <source>
        <dbReference type="RuleBase" id="RU361187"/>
    </source>
</evidence>
<evidence type="ECO:0000256" key="1">
    <source>
        <dbReference type="ARBA" id="ARBA00009865"/>
    </source>
</evidence>
<evidence type="ECO:0000313" key="8">
    <source>
        <dbReference type="Proteomes" id="UP000578697"/>
    </source>
</evidence>
<dbReference type="PROSITE" id="PS51257">
    <property type="entry name" value="PROKAR_LIPOPROTEIN"/>
    <property type="match status" value="1"/>
</dbReference>
<evidence type="ECO:0000256" key="2">
    <source>
        <dbReference type="ARBA" id="ARBA00022729"/>
    </source>
</evidence>
<dbReference type="GO" id="GO:0005975">
    <property type="term" value="P:carbohydrate metabolic process"/>
    <property type="evidence" value="ECO:0007669"/>
    <property type="project" value="InterPro"/>
</dbReference>
<comment type="caution">
    <text evidence="7">The sequence shown here is derived from an EMBL/GenBank/DDBJ whole genome shotgun (WGS) entry which is preliminary data.</text>
</comment>
<dbReference type="SUPFAM" id="SSF75005">
    <property type="entry name" value="Arabinanase/levansucrase/invertase"/>
    <property type="match status" value="1"/>
</dbReference>
<dbReference type="InterPro" id="IPR006710">
    <property type="entry name" value="Glyco_hydro_43"/>
</dbReference>
<evidence type="ECO:0000313" key="7">
    <source>
        <dbReference type="EMBL" id="MBB5219564.1"/>
    </source>
</evidence>
<dbReference type="PANTHER" id="PTHR43817">
    <property type="entry name" value="GLYCOSYL HYDROLASE"/>
    <property type="match status" value="1"/>
</dbReference>
<dbReference type="AlphaFoldDB" id="A0A840SF98"/>
<accession>A0A840SF98</accession>
<comment type="similarity">
    <text evidence="1 5">Belongs to the glycosyl hydrolase 43 family.</text>
</comment>
<dbReference type="EMBL" id="JACHFR010000003">
    <property type="protein sequence ID" value="MBB5219564.1"/>
    <property type="molecule type" value="Genomic_DNA"/>
</dbReference>
<keyword evidence="3 5" id="KW-0378">Hydrolase</keyword>
<proteinExistence type="inferred from homology"/>
<dbReference type="RefSeq" id="WP_184652990.1">
    <property type="nucleotide sequence ID" value="NZ_JACHFR010000003.1"/>
</dbReference>
<feature type="chain" id="PRO_5033022082" evidence="6">
    <location>
        <begin position="20"/>
        <end position="418"/>
    </location>
</feature>
<keyword evidence="4 5" id="KW-0326">Glycosidase</keyword>
<reference evidence="7 8" key="1">
    <citation type="submission" date="2020-08" db="EMBL/GenBank/DDBJ databases">
        <title>Genomic Encyclopedia of Type Strains, Phase IV (KMG-IV): sequencing the most valuable type-strain genomes for metagenomic binning, comparative biology and taxonomic classification.</title>
        <authorList>
            <person name="Goeker M."/>
        </authorList>
    </citation>
    <scope>NUCLEOTIDE SEQUENCE [LARGE SCALE GENOMIC DNA]</scope>
    <source>
        <strain evidence="7 8">DSM 103679</strain>
    </source>
</reference>
<feature type="signal peptide" evidence="6">
    <location>
        <begin position="1"/>
        <end position="19"/>
    </location>
</feature>
<gene>
    <name evidence="7" type="ORF">HNP77_001946</name>
</gene>
<dbReference type="GO" id="GO:0004553">
    <property type="term" value="F:hydrolase activity, hydrolyzing O-glycosyl compounds"/>
    <property type="evidence" value="ECO:0007669"/>
    <property type="project" value="InterPro"/>
</dbReference>
<keyword evidence="2 6" id="KW-0732">Signal</keyword>
<protein>
    <submittedName>
        <fullName evidence="7">GH43 family beta-xylosidase</fullName>
    </submittedName>
</protein>
<name>A0A840SF98_9SPIR</name>
<keyword evidence="8" id="KW-1185">Reference proteome</keyword>
<evidence type="ECO:0000256" key="3">
    <source>
        <dbReference type="ARBA" id="ARBA00022801"/>
    </source>
</evidence>
<dbReference type="PANTHER" id="PTHR43817:SF1">
    <property type="entry name" value="HYDROLASE, FAMILY 43, PUTATIVE (AFU_ORTHOLOGUE AFUA_3G01660)-RELATED"/>
    <property type="match status" value="1"/>
</dbReference>
<evidence type="ECO:0000256" key="6">
    <source>
        <dbReference type="SAM" id="SignalP"/>
    </source>
</evidence>
<evidence type="ECO:0000256" key="4">
    <source>
        <dbReference type="ARBA" id="ARBA00023295"/>
    </source>
</evidence>
<dbReference type="InterPro" id="IPR023296">
    <property type="entry name" value="Glyco_hydro_beta-prop_sf"/>
</dbReference>
<dbReference type="Proteomes" id="UP000578697">
    <property type="component" value="Unassembled WGS sequence"/>
</dbReference>